<accession>A0AAP8HU35</accession>
<dbReference type="AlphaFoldDB" id="A0AAP8HU35"/>
<gene>
    <name evidence="1" type="ORF">CWS33_29180</name>
</gene>
<keyword evidence="1" id="KW-0378">Hydrolase</keyword>
<dbReference type="EMBL" id="PITP01000409">
    <property type="protein sequence ID" value="PKD78654.1"/>
    <property type="molecule type" value="Genomic_DNA"/>
</dbReference>
<evidence type="ECO:0000313" key="1">
    <source>
        <dbReference type="EMBL" id="PKD78654.1"/>
    </source>
</evidence>
<proteinExistence type="predicted"/>
<organism evidence="1 2">
    <name type="scientific">Escherichia coli</name>
    <dbReference type="NCBI Taxonomy" id="562"/>
    <lineage>
        <taxon>Bacteria</taxon>
        <taxon>Pseudomonadati</taxon>
        <taxon>Pseudomonadota</taxon>
        <taxon>Gammaproteobacteria</taxon>
        <taxon>Enterobacterales</taxon>
        <taxon>Enterobacteriaceae</taxon>
        <taxon>Escherichia</taxon>
    </lineage>
</organism>
<name>A0AAP8HU35_ECOLX</name>
<evidence type="ECO:0000313" key="2">
    <source>
        <dbReference type="Proteomes" id="UP000233549"/>
    </source>
</evidence>
<reference evidence="1 2" key="1">
    <citation type="submission" date="2017-12" db="EMBL/GenBank/DDBJ databases">
        <title>Rapid rising of carbapenem-resistant Enterobacteriaceae(CRE) and emergence of colistin resistance genemcr-1 in CRE in the hospital of Henan, China.</title>
        <authorList>
            <person name="Sun Q."/>
            <person name="Zhang R."/>
            <person name="Li Y."/>
            <person name="Shen Y."/>
            <person name="Zhang Y."/>
            <person name="Yang J."/>
            <person name="Shu L."/>
            <person name="Zhou H."/>
            <person name="Wang Y."/>
            <person name="Wang B."/>
            <person name="Shen Z."/>
        </authorList>
    </citation>
    <scope>NUCLEOTIDE SEQUENCE [LARGE SCALE GENOMIC DNA]</scope>
    <source>
        <strain evidence="1 2">3512</strain>
    </source>
</reference>
<dbReference type="Proteomes" id="UP000233549">
    <property type="component" value="Unassembled WGS sequence"/>
</dbReference>
<sequence>MHIKRRELLFAGLSSAALGMMTEPAMAIAAPTGQQ</sequence>
<protein>
    <submittedName>
        <fullName evidence="1">Alpha/beta hydrolase</fullName>
    </submittedName>
</protein>
<comment type="caution">
    <text evidence="1">The sequence shown here is derived from an EMBL/GenBank/DDBJ whole genome shotgun (WGS) entry which is preliminary data.</text>
</comment>
<feature type="non-terminal residue" evidence="1">
    <location>
        <position position="35"/>
    </location>
</feature>
<dbReference type="GO" id="GO:0016787">
    <property type="term" value="F:hydrolase activity"/>
    <property type="evidence" value="ECO:0007669"/>
    <property type="project" value="UniProtKB-KW"/>
</dbReference>